<feature type="binding site" evidence="13">
    <location>
        <begin position="156"/>
        <end position="157"/>
    </location>
    <ligand>
        <name>(S)-2,3,4,5-tetrahydrodipicolinate</name>
        <dbReference type="ChEBI" id="CHEBI:16845"/>
    </ligand>
</feature>
<comment type="caution">
    <text evidence="13">Was originally thought to be a dihydrodipicolinate reductase (DHDPR), catalyzing the conversion of dihydrodipicolinate to tetrahydrodipicolinate. However, it was shown in E.coli that the substrate of the enzymatic reaction is not dihydrodipicolinate (DHDP) but in fact (2S,4S)-4-hydroxy-2,3,4,5-tetrahydrodipicolinic acid (HTPA), the product released by the DapA-catalyzed reaction.</text>
</comment>
<dbReference type="FunFam" id="3.30.360.10:FF:000004">
    <property type="entry name" value="4-hydroxy-tetrahydrodipicolinate reductase"/>
    <property type="match status" value="1"/>
</dbReference>
<dbReference type="GO" id="GO:0019877">
    <property type="term" value="P:diaminopimelate biosynthetic process"/>
    <property type="evidence" value="ECO:0007669"/>
    <property type="project" value="UniProtKB-UniRule"/>
</dbReference>
<keyword evidence="6 13" id="KW-0560">Oxidoreductase</keyword>
<evidence type="ECO:0000256" key="8">
    <source>
        <dbReference type="ARBA" id="ARBA00023154"/>
    </source>
</evidence>
<evidence type="ECO:0000256" key="5">
    <source>
        <dbReference type="ARBA" id="ARBA00022915"/>
    </source>
</evidence>
<dbReference type="KEGG" id="ant:Arnit_0450"/>
<evidence type="ECO:0000256" key="10">
    <source>
        <dbReference type="ARBA" id="ARBA00038983"/>
    </source>
</evidence>
<dbReference type="GO" id="GO:0050661">
    <property type="term" value="F:NADP binding"/>
    <property type="evidence" value="ECO:0007669"/>
    <property type="project" value="UniProtKB-UniRule"/>
</dbReference>
<dbReference type="Pfam" id="PF01113">
    <property type="entry name" value="DapB_N"/>
    <property type="match status" value="1"/>
</dbReference>
<dbReference type="EC" id="1.17.1.8" evidence="10 13"/>
<gene>
    <name evidence="13" type="primary">dapB</name>
    <name evidence="16" type="ordered locus">Arnit_0450</name>
</gene>
<dbReference type="GO" id="GO:0008839">
    <property type="term" value="F:4-hydroxy-tetrahydrodipicolinate reductase"/>
    <property type="evidence" value="ECO:0007669"/>
    <property type="project" value="UniProtKB-UniRule"/>
</dbReference>
<evidence type="ECO:0000313" key="16">
    <source>
        <dbReference type="EMBL" id="ADG92115.1"/>
    </source>
</evidence>
<dbReference type="GO" id="GO:0051287">
    <property type="term" value="F:NAD binding"/>
    <property type="evidence" value="ECO:0007669"/>
    <property type="project" value="UniProtKB-UniRule"/>
</dbReference>
<dbReference type="RefSeq" id="WP_013134260.1">
    <property type="nucleotide sequence ID" value="NC_014166.1"/>
</dbReference>
<comment type="catalytic activity">
    <reaction evidence="11 13">
        <text>(S)-2,3,4,5-tetrahydrodipicolinate + NADP(+) + H2O = (2S,4S)-4-hydroxy-2,3,4,5-tetrahydrodipicolinate + NADPH + H(+)</text>
        <dbReference type="Rhea" id="RHEA:35331"/>
        <dbReference type="ChEBI" id="CHEBI:15377"/>
        <dbReference type="ChEBI" id="CHEBI:15378"/>
        <dbReference type="ChEBI" id="CHEBI:16845"/>
        <dbReference type="ChEBI" id="CHEBI:57783"/>
        <dbReference type="ChEBI" id="CHEBI:58349"/>
        <dbReference type="ChEBI" id="CHEBI:67139"/>
        <dbReference type="EC" id="1.17.1.8"/>
    </reaction>
</comment>
<proteinExistence type="inferred from homology"/>
<feature type="binding site" evidence="13">
    <location>
        <begin position="8"/>
        <end position="13"/>
    </location>
    <ligand>
        <name>NAD(+)</name>
        <dbReference type="ChEBI" id="CHEBI:57540"/>
    </ligand>
</feature>
<dbReference type="NCBIfam" id="TIGR00036">
    <property type="entry name" value="dapB"/>
    <property type="match status" value="1"/>
</dbReference>
<keyword evidence="5 13" id="KW-0220">Diaminopimelate biosynthesis</keyword>
<dbReference type="OrthoDB" id="9790352at2"/>
<feature type="binding site" evidence="13">
    <location>
        <position position="37"/>
    </location>
    <ligand>
        <name>NADP(+)</name>
        <dbReference type="ChEBI" id="CHEBI:58349"/>
    </ligand>
</feature>
<feature type="domain" description="Dihydrodipicolinate reductase N-terminal" evidence="14">
    <location>
        <begin position="2"/>
        <end position="117"/>
    </location>
</feature>
<dbReference type="Proteomes" id="UP000000939">
    <property type="component" value="Chromosome"/>
</dbReference>
<evidence type="ECO:0000256" key="4">
    <source>
        <dbReference type="ARBA" id="ARBA00022857"/>
    </source>
</evidence>
<dbReference type="GO" id="GO:0009089">
    <property type="term" value="P:lysine biosynthetic process via diaminopimelate"/>
    <property type="evidence" value="ECO:0007669"/>
    <property type="project" value="UniProtKB-UniRule"/>
</dbReference>
<dbReference type="CDD" id="cd02274">
    <property type="entry name" value="DHDPR_N"/>
    <property type="match status" value="1"/>
</dbReference>
<dbReference type="InterPro" id="IPR000846">
    <property type="entry name" value="DapB_N"/>
</dbReference>
<comment type="subcellular location">
    <subcellularLocation>
        <location evidence="13">Cytoplasm</location>
    </subcellularLocation>
</comment>
<dbReference type="PIRSF" id="PIRSF000161">
    <property type="entry name" value="DHPR"/>
    <property type="match status" value="1"/>
</dbReference>
<accession>D5V5S9</accession>
<evidence type="ECO:0000256" key="12">
    <source>
        <dbReference type="ARBA" id="ARBA00049396"/>
    </source>
</evidence>
<dbReference type="GO" id="GO:0016726">
    <property type="term" value="F:oxidoreductase activity, acting on CH or CH2 groups, NAD or NADP as acceptor"/>
    <property type="evidence" value="ECO:0007669"/>
    <property type="project" value="UniProtKB-UniRule"/>
</dbReference>
<dbReference type="Gene3D" id="3.40.50.720">
    <property type="entry name" value="NAD(P)-binding Rossmann-like Domain"/>
    <property type="match status" value="1"/>
</dbReference>
<feature type="active site" description="Proton donor" evidence="13">
    <location>
        <position position="150"/>
    </location>
</feature>
<dbReference type="GO" id="GO:0005829">
    <property type="term" value="C:cytosol"/>
    <property type="evidence" value="ECO:0007669"/>
    <property type="project" value="TreeGrafter"/>
</dbReference>
<keyword evidence="4 13" id="KW-0521">NADP</keyword>
<dbReference type="PANTHER" id="PTHR20836">
    <property type="entry name" value="DIHYDRODIPICOLINATE REDUCTASE"/>
    <property type="match status" value="1"/>
</dbReference>
<feature type="active site" description="Proton donor/acceptor" evidence="13">
    <location>
        <position position="146"/>
    </location>
</feature>
<comment type="catalytic activity">
    <reaction evidence="12 13">
        <text>(S)-2,3,4,5-tetrahydrodipicolinate + NAD(+) + H2O = (2S,4S)-4-hydroxy-2,3,4,5-tetrahydrodipicolinate + NADH + H(+)</text>
        <dbReference type="Rhea" id="RHEA:35323"/>
        <dbReference type="ChEBI" id="CHEBI:15377"/>
        <dbReference type="ChEBI" id="CHEBI:15378"/>
        <dbReference type="ChEBI" id="CHEBI:16845"/>
        <dbReference type="ChEBI" id="CHEBI:57540"/>
        <dbReference type="ChEBI" id="CHEBI:57945"/>
        <dbReference type="ChEBI" id="CHEBI:67139"/>
        <dbReference type="EC" id="1.17.1.8"/>
    </reaction>
</comment>
<dbReference type="InterPro" id="IPR023940">
    <property type="entry name" value="DHDPR_bac"/>
</dbReference>
<comment type="pathway">
    <text evidence="9 13">Amino-acid biosynthesis; L-lysine biosynthesis via DAP pathway; (S)-tetrahydrodipicolinate from L-aspartate: step 4/4.</text>
</comment>
<feature type="binding site" evidence="13">
    <location>
        <begin position="114"/>
        <end position="117"/>
    </location>
    <ligand>
        <name>NAD(+)</name>
        <dbReference type="ChEBI" id="CHEBI:57540"/>
    </ligand>
</feature>
<keyword evidence="7 13" id="KW-0520">NAD</keyword>
<keyword evidence="2 13" id="KW-0963">Cytoplasm</keyword>
<dbReference type="HAMAP" id="MF_00102">
    <property type="entry name" value="DapB"/>
    <property type="match status" value="1"/>
</dbReference>
<comment type="subunit">
    <text evidence="13">Homotetramer.</text>
</comment>
<evidence type="ECO:0000256" key="3">
    <source>
        <dbReference type="ARBA" id="ARBA00022605"/>
    </source>
</evidence>
<comment type="similarity">
    <text evidence="1 13">Belongs to the DapB family.</text>
</comment>
<reference evidence="16 17" key="1">
    <citation type="journal article" date="2010" name="Stand. Genomic Sci.">
        <title>Complete genome sequence of Arcobacter nitrofigilis type strain (CI).</title>
        <authorList>
            <person name="Pati A."/>
            <person name="Gronow S."/>
            <person name="Lapidus A."/>
            <person name="Copeland A."/>
            <person name="Glavina Del Rio T."/>
            <person name="Nolan M."/>
            <person name="Lucas S."/>
            <person name="Tice H."/>
            <person name="Cheng J.F."/>
            <person name="Han C."/>
            <person name="Chertkov O."/>
            <person name="Bruce D."/>
            <person name="Tapia R."/>
            <person name="Goodwin L."/>
            <person name="Pitluck S."/>
            <person name="Liolios K."/>
            <person name="Ivanova N."/>
            <person name="Mavromatis K."/>
            <person name="Chen A."/>
            <person name="Palaniappan K."/>
            <person name="Land M."/>
            <person name="Hauser L."/>
            <person name="Chang Y.J."/>
            <person name="Jeffries C.D."/>
            <person name="Detter J.C."/>
            <person name="Rohde M."/>
            <person name="Goker M."/>
            <person name="Bristow J."/>
            <person name="Eisen J.A."/>
            <person name="Markowitz V."/>
            <person name="Hugenholtz P."/>
            <person name="Klenk H.P."/>
            <person name="Kyrpides N.C."/>
        </authorList>
    </citation>
    <scope>NUCLEOTIDE SEQUENCE [LARGE SCALE GENOMIC DNA]</scope>
    <source>
        <strain evidence="17">ATCC 33309 / DSM 7299 / CCUG 15893 / LMG 7604 / NCTC 12251 / CI</strain>
    </source>
</reference>
<evidence type="ECO:0000256" key="2">
    <source>
        <dbReference type="ARBA" id="ARBA00022490"/>
    </source>
</evidence>
<dbReference type="PANTHER" id="PTHR20836:SF0">
    <property type="entry name" value="4-HYDROXY-TETRAHYDRODIPICOLINATE REDUCTASE 1, CHLOROPLASTIC-RELATED"/>
    <property type="match status" value="1"/>
</dbReference>
<keyword evidence="17" id="KW-1185">Reference proteome</keyword>
<evidence type="ECO:0000259" key="15">
    <source>
        <dbReference type="Pfam" id="PF05173"/>
    </source>
</evidence>
<dbReference type="AlphaFoldDB" id="D5V5S9"/>
<dbReference type="HOGENOM" id="CLU_047479_2_2_7"/>
<keyword evidence="8 13" id="KW-0457">Lysine biosynthesis</keyword>
<keyword evidence="3 13" id="KW-0028">Amino-acid biosynthesis</keyword>
<organism evidence="16 17">
    <name type="scientific">Arcobacter nitrofigilis (strain ATCC 33309 / DSM 7299 / CCUG 15893 / LMG 7604 / NCTC 12251 / CI)</name>
    <name type="common">Campylobacter nitrofigilis</name>
    <dbReference type="NCBI Taxonomy" id="572480"/>
    <lineage>
        <taxon>Bacteria</taxon>
        <taxon>Pseudomonadati</taxon>
        <taxon>Campylobacterota</taxon>
        <taxon>Epsilonproteobacteria</taxon>
        <taxon>Campylobacterales</taxon>
        <taxon>Arcobacteraceae</taxon>
        <taxon>Arcobacter</taxon>
    </lineage>
</organism>
<evidence type="ECO:0000259" key="14">
    <source>
        <dbReference type="Pfam" id="PF01113"/>
    </source>
</evidence>
<evidence type="ECO:0000313" key="17">
    <source>
        <dbReference type="Proteomes" id="UP000000939"/>
    </source>
</evidence>
<feature type="binding site" evidence="13">
    <location>
        <begin position="90"/>
        <end position="92"/>
    </location>
    <ligand>
        <name>NAD(+)</name>
        <dbReference type="ChEBI" id="CHEBI:57540"/>
    </ligand>
</feature>
<dbReference type="STRING" id="572480.Arnit_0450"/>
<evidence type="ECO:0000256" key="7">
    <source>
        <dbReference type="ARBA" id="ARBA00023027"/>
    </source>
</evidence>
<name>D5V5S9_ARCNC</name>
<feature type="binding site" evidence="13">
    <location>
        <position position="147"/>
    </location>
    <ligand>
        <name>(S)-2,3,4,5-tetrahydrodipicolinate</name>
        <dbReference type="ChEBI" id="CHEBI:16845"/>
    </ligand>
</feature>
<evidence type="ECO:0000256" key="13">
    <source>
        <dbReference type="HAMAP-Rule" id="MF_00102"/>
    </source>
</evidence>
<feature type="domain" description="Dihydrodipicolinate reductase C-terminal" evidence="15">
    <location>
        <begin position="120"/>
        <end position="255"/>
    </location>
</feature>
<dbReference type="UniPathway" id="UPA00034">
    <property type="reaction ID" value="UER00018"/>
</dbReference>
<dbReference type="PROSITE" id="PS01298">
    <property type="entry name" value="DAPB"/>
    <property type="match status" value="1"/>
</dbReference>
<dbReference type="InterPro" id="IPR036291">
    <property type="entry name" value="NAD(P)-bd_dom_sf"/>
</dbReference>
<dbReference type="InterPro" id="IPR022663">
    <property type="entry name" value="DapB_C"/>
</dbReference>
<evidence type="ECO:0000256" key="11">
    <source>
        <dbReference type="ARBA" id="ARBA00049080"/>
    </source>
</evidence>
<dbReference type="SUPFAM" id="SSF55347">
    <property type="entry name" value="Glyceraldehyde-3-phosphate dehydrogenase-like, C-terminal domain"/>
    <property type="match status" value="1"/>
</dbReference>
<dbReference type="InterPro" id="IPR022664">
    <property type="entry name" value="DapB_N_CS"/>
</dbReference>
<comment type="caution">
    <text evidence="13">Lacks conserved residue(s) required for the propagation of feature annotation.</text>
</comment>
<dbReference type="EMBL" id="CP001999">
    <property type="protein sequence ID" value="ADG92115.1"/>
    <property type="molecule type" value="Genomic_DNA"/>
</dbReference>
<evidence type="ECO:0000256" key="1">
    <source>
        <dbReference type="ARBA" id="ARBA00006642"/>
    </source>
</evidence>
<evidence type="ECO:0000256" key="9">
    <source>
        <dbReference type="ARBA" id="ARBA00037922"/>
    </source>
</evidence>
<evidence type="ECO:0000256" key="6">
    <source>
        <dbReference type="ARBA" id="ARBA00023002"/>
    </source>
</evidence>
<dbReference type="SUPFAM" id="SSF51735">
    <property type="entry name" value="NAD(P)-binding Rossmann-fold domains"/>
    <property type="match status" value="1"/>
</dbReference>
<dbReference type="Gene3D" id="3.30.360.10">
    <property type="entry name" value="Dihydrodipicolinate Reductase, domain 2"/>
    <property type="match status" value="1"/>
</dbReference>
<comment type="function">
    <text evidence="13">Catalyzes the conversion of 4-hydroxy-tetrahydrodipicolinate (HTPA) to tetrahydrodipicolinate.</text>
</comment>
<protein>
    <recommendedName>
        <fullName evidence="10 13">4-hydroxy-tetrahydrodipicolinate reductase</fullName>
        <shortName evidence="13">HTPA reductase</shortName>
        <ecNumber evidence="10 13">1.17.1.8</ecNumber>
    </recommendedName>
</protein>
<dbReference type="Pfam" id="PF05173">
    <property type="entry name" value="DapB_C"/>
    <property type="match status" value="1"/>
</dbReference>
<dbReference type="eggNOG" id="COG0289">
    <property type="taxonomic scope" value="Bacteria"/>
</dbReference>
<sequence length="257" mass="27564">MINVGILGSTGRVGSLLIDDLQNDEQVKLSACHVSNKLNKTVPQGTVVTNDINTLLESSDVVIDFSVPAATELLLTEVIEGKNKKPLVIATTGFSKHQQNLLIEASKLVPILYATNMSLGVAVLNKLVSLASKTLKDFDIEIVEQHHRNKVDSPSGTALTLAEHAASARDLNLDDVRVSGRDGIIGARSKDEIAVMSLRGGDIVGRHTVGLYNEGEFIELNHTATSRNTFSKGAIKAAKWLVNKEAGLYSINDCLGL</sequence>